<comment type="caution">
    <text evidence="3">The sequence shown here is derived from an EMBL/GenBank/DDBJ whole genome shotgun (WGS) entry which is preliminary data.</text>
</comment>
<feature type="coiled-coil region" evidence="1">
    <location>
        <begin position="227"/>
        <end position="295"/>
    </location>
</feature>
<dbReference type="Proteomes" id="UP000092607">
    <property type="component" value="Unassembled WGS sequence"/>
</dbReference>
<dbReference type="GO" id="GO:0016887">
    <property type="term" value="F:ATP hydrolysis activity"/>
    <property type="evidence" value="ECO:0007669"/>
    <property type="project" value="InterPro"/>
</dbReference>
<gene>
    <name evidence="3" type="ORF">A9309_06600</name>
</gene>
<evidence type="ECO:0000313" key="4">
    <source>
        <dbReference type="Proteomes" id="UP000092607"/>
    </source>
</evidence>
<evidence type="ECO:0000313" key="3">
    <source>
        <dbReference type="EMBL" id="OBX63047.1"/>
    </source>
</evidence>
<dbReference type="PANTHER" id="PTHR32114:SF2">
    <property type="entry name" value="ABC TRANSPORTER ABCH.3"/>
    <property type="match status" value="1"/>
</dbReference>
<dbReference type="Gene3D" id="3.40.50.300">
    <property type="entry name" value="P-loop containing nucleotide triphosphate hydrolases"/>
    <property type="match status" value="1"/>
</dbReference>
<feature type="coiled-coil region" evidence="1">
    <location>
        <begin position="369"/>
        <end position="403"/>
    </location>
</feature>
<dbReference type="PANTHER" id="PTHR32114">
    <property type="entry name" value="ABC TRANSPORTER ABCH.3"/>
    <property type="match status" value="1"/>
</dbReference>
<sequence length="625" mass="72516">MIQFDPTLFIKRLVIQKENYTVYDEKFHQGVNIIRGHNSSGKSTIMELMFFALGGDIPTKQWKEIALKCSTTYIEIEINGKTFTLCRDISNKSRIGMRIFEGGYDDFSIKDSLLFPYSDRENKQNYHANLLQLLNIPIIKSTDNNFINFNQILRLIYTDQLTSVSRIFREQDFDSNTKREAIGDLLIGVISDLFHKKNELKEYEKDHANSINEIKTFTHVYLDIKTIDEINQEINFNQERISELNAQLEYINEESADNETRQEIYTQRDRLDKLLRQKEDKIDELNKILFEIKDSELFIKSQKNRLIDVQNSEKMINILSDLQFIHCPACFSKLKPTTSHTTCNVCGSEQSEEYEKPTYRLQKNIEFQIQETQSLLPKYQERYEESESELATINQNIDNVRAKLMVMEKPIGGLSTQNRLALLEIGNLEQQNIHLQEKIAQLSKFEILKEKRDDLQAIVSKLSSDIDKIVKKNEQVKLSKESKISGIVLDLIKQDLDREDSFKKAKEVSFSFSNDIIKVDGVSMFSASSTAFLKSCFKLALLIASCQDKSFLYPRLAIMDNIEDKGMEEARSKNFQKLIVAESKKLTVKHQIIFTTSMIAEELNNSEYCIGDFYTSENHTLKIKS</sequence>
<dbReference type="InterPro" id="IPR038729">
    <property type="entry name" value="Rad50/SbcC_AAA"/>
</dbReference>
<dbReference type="RefSeq" id="WP_065256019.1">
    <property type="nucleotide sequence ID" value="NZ_JARDJM010000021.1"/>
</dbReference>
<reference evidence="3 4" key="1">
    <citation type="submission" date="2016-06" db="EMBL/GenBank/DDBJ databases">
        <title>Draft genome of Moraxella lacunata CCUG 57757A.</title>
        <authorList>
            <person name="Salva-Serra F."/>
            <person name="Engstrom-Jakobsson H."/>
            <person name="Thorell K."/>
            <person name="Gonzales-Siles L."/>
            <person name="Karlsson R."/>
            <person name="Boulund F."/>
            <person name="Engstrand L."/>
            <person name="Kristiansson E."/>
            <person name="Moore E."/>
        </authorList>
    </citation>
    <scope>NUCLEOTIDE SEQUENCE [LARGE SCALE GENOMIC DNA]</scope>
    <source>
        <strain evidence="3 4">CCUG 57757A</strain>
    </source>
</reference>
<accession>A0A1B8Q2D4</accession>
<dbReference type="Pfam" id="PF13476">
    <property type="entry name" value="AAA_23"/>
    <property type="match status" value="1"/>
</dbReference>
<dbReference type="OrthoDB" id="8107482at2"/>
<evidence type="ECO:0000256" key="1">
    <source>
        <dbReference type="SAM" id="Coils"/>
    </source>
</evidence>
<dbReference type="GO" id="GO:0006302">
    <property type="term" value="P:double-strand break repair"/>
    <property type="evidence" value="ECO:0007669"/>
    <property type="project" value="InterPro"/>
</dbReference>
<organism evidence="3 4">
    <name type="scientific">Moraxella lacunata</name>
    <dbReference type="NCBI Taxonomy" id="477"/>
    <lineage>
        <taxon>Bacteria</taxon>
        <taxon>Pseudomonadati</taxon>
        <taxon>Pseudomonadota</taxon>
        <taxon>Gammaproteobacteria</taxon>
        <taxon>Moraxellales</taxon>
        <taxon>Moraxellaceae</taxon>
        <taxon>Moraxella</taxon>
    </lineage>
</organism>
<proteinExistence type="predicted"/>
<dbReference type="InterPro" id="IPR027417">
    <property type="entry name" value="P-loop_NTPase"/>
</dbReference>
<dbReference type="AlphaFoldDB" id="A0A1B8Q2D4"/>
<dbReference type="EMBL" id="LZMS01000056">
    <property type="protein sequence ID" value="OBX63047.1"/>
    <property type="molecule type" value="Genomic_DNA"/>
</dbReference>
<protein>
    <recommendedName>
        <fullName evidence="2">Rad50/SbcC-type AAA domain-containing protein</fullName>
    </recommendedName>
</protein>
<feature type="domain" description="Rad50/SbcC-type AAA" evidence="2">
    <location>
        <begin position="27"/>
        <end position="249"/>
    </location>
</feature>
<keyword evidence="1" id="KW-0175">Coiled coil</keyword>
<dbReference type="SUPFAM" id="SSF52540">
    <property type="entry name" value="P-loop containing nucleoside triphosphate hydrolases"/>
    <property type="match status" value="1"/>
</dbReference>
<evidence type="ECO:0000259" key="2">
    <source>
        <dbReference type="Pfam" id="PF13476"/>
    </source>
</evidence>
<name>A0A1B8Q2D4_MORLA</name>